<dbReference type="AlphaFoldDB" id="A0A381QLA4"/>
<gene>
    <name evidence="1" type="ORF">METZ01_LOCUS33000</name>
</gene>
<sequence>MSKKILKQFDIKIQSLSNNKHEFIFNFDQSLFDFFSKNLDSKKSSGTCRIEFIKNDLMLNLLFQIEGKTKLICDRSLKEFDYLIKTENKLLFKFSDHDEELSDEMLTINHNKSILNVGKFIYEFFILKIPIKRLHPSLKNEDNIDNFVYSTTKDEKRIDPRLELLKKLKK</sequence>
<proteinExistence type="predicted"/>
<reference evidence="1" key="1">
    <citation type="submission" date="2018-05" db="EMBL/GenBank/DDBJ databases">
        <authorList>
            <person name="Lanie J.A."/>
            <person name="Ng W.-L."/>
            <person name="Kazmierczak K.M."/>
            <person name="Andrzejewski T.M."/>
            <person name="Davidsen T.M."/>
            <person name="Wayne K.J."/>
            <person name="Tettelin H."/>
            <person name="Glass J.I."/>
            <person name="Rusch D."/>
            <person name="Podicherti R."/>
            <person name="Tsui H.-C.T."/>
            <person name="Winkler M.E."/>
        </authorList>
    </citation>
    <scope>NUCLEOTIDE SEQUENCE</scope>
</reference>
<dbReference type="Pfam" id="PF02620">
    <property type="entry name" value="YceD"/>
    <property type="match status" value="1"/>
</dbReference>
<name>A0A381QLA4_9ZZZZ</name>
<dbReference type="InterPro" id="IPR003772">
    <property type="entry name" value="YceD"/>
</dbReference>
<dbReference type="EMBL" id="UINC01001416">
    <property type="protein sequence ID" value="SUZ80146.1"/>
    <property type="molecule type" value="Genomic_DNA"/>
</dbReference>
<organism evidence="1">
    <name type="scientific">marine metagenome</name>
    <dbReference type="NCBI Taxonomy" id="408172"/>
    <lineage>
        <taxon>unclassified sequences</taxon>
        <taxon>metagenomes</taxon>
        <taxon>ecological metagenomes</taxon>
    </lineage>
</organism>
<protein>
    <recommendedName>
        <fullName evidence="2">DUF177 domain-containing protein</fullName>
    </recommendedName>
</protein>
<accession>A0A381QLA4</accession>
<evidence type="ECO:0000313" key="1">
    <source>
        <dbReference type="EMBL" id="SUZ80146.1"/>
    </source>
</evidence>
<evidence type="ECO:0008006" key="2">
    <source>
        <dbReference type="Google" id="ProtNLM"/>
    </source>
</evidence>